<gene>
    <name evidence="14" type="ORF">DSM107010_16210</name>
</gene>
<sequence length="263" mass="30150">MPRSRFLGEPDNRYNLWEGSVGYRLNHQFSDRWSLRNRFIASFSTFEDRSVGANGGLEALEADNRTVLRFANNNKADNESYILQTDVNGEFQSGIINHDLLLGVELQRNVYTRRFVNADAPPIDLFEPEYGNFSIPDESERNYEVSTTDIIGIYAQDLLAIGEQVKVLLGGRFDWYSDNFEDRIEDFSENTEVNAFSPRIGLVYQPIEPVSLYASWSRSFVPQFGADLAGDRFEPTRGEQFEVGVKTEFLDNRLTATLYQFTL</sequence>
<dbReference type="RefSeq" id="WP_158631754.1">
    <property type="nucleotide sequence ID" value="NZ_JAVKZF010000001.1"/>
</dbReference>
<evidence type="ECO:0000256" key="8">
    <source>
        <dbReference type="ARBA" id="ARBA00023065"/>
    </source>
</evidence>
<organism evidence="14 15">
    <name type="scientific">Chroococcidiopsis cubana SAG 39.79</name>
    <dbReference type="NCBI Taxonomy" id="388085"/>
    <lineage>
        <taxon>Bacteria</taxon>
        <taxon>Bacillati</taxon>
        <taxon>Cyanobacteriota</taxon>
        <taxon>Cyanophyceae</taxon>
        <taxon>Chroococcidiopsidales</taxon>
        <taxon>Chroococcidiopsidaceae</taxon>
        <taxon>Chroococcidiopsis</taxon>
    </lineage>
</organism>
<evidence type="ECO:0000256" key="9">
    <source>
        <dbReference type="ARBA" id="ARBA00023077"/>
    </source>
</evidence>
<keyword evidence="3 12" id="KW-1134">Transmembrane beta strand</keyword>
<evidence type="ECO:0000256" key="12">
    <source>
        <dbReference type="PROSITE-ProRule" id="PRU01360"/>
    </source>
</evidence>
<evidence type="ECO:0000256" key="3">
    <source>
        <dbReference type="ARBA" id="ARBA00022452"/>
    </source>
</evidence>
<keyword evidence="8" id="KW-0406">Ion transport</keyword>
<name>A0AB37UNV6_9CYAN</name>
<dbReference type="PANTHER" id="PTHR32552">
    <property type="entry name" value="FERRICHROME IRON RECEPTOR-RELATED"/>
    <property type="match status" value="1"/>
</dbReference>
<keyword evidence="2 12" id="KW-0813">Transport</keyword>
<dbReference type="InterPro" id="IPR000531">
    <property type="entry name" value="Beta-barrel_TonB"/>
</dbReference>
<evidence type="ECO:0000256" key="10">
    <source>
        <dbReference type="ARBA" id="ARBA00023136"/>
    </source>
</evidence>
<keyword evidence="15" id="KW-1185">Reference proteome</keyword>
<keyword evidence="5 12" id="KW-0812">Transmembrane</keyword>
<evidence type="ECO:0000256" key="6">
    <source>
        <dbReference type="ARBA" id="ARBA00022729"/>
    </source>
</evidence>
<evidence type="ECO:0000259" key="13">
    <source>
        <dbReference type="Pfam" id="PF00593"/>
    </source>
</evidence>
<comment type="similarity">
    <text evidence="12">Belongs to the TonB-dependent receptor family.</text>
</comment>
<reference evidence="14 15" key="1">
    <citation type="journal article" date="2019" name="Genome Biol. Evol.">
        <title>Day and night: Metabolic profiles and evolutionary relationships of six axenic non-marine cyanobacteria.</title>
        <authorList>
            <person name="Will S.E."/>
            <person name="Henke P."/>
            <person name="Boedeker C."/>
            <person name="Huang S."/>
            <person name="Brinkmann H."/>
            <person name="Rohde M."/>
            <person name="Jarek M."/>
            <person name="Friedl T."/>
            <person name="Seufert S."/>
            <person name="Schumacher M."/>
            <person name="Overmann J."/>
            <person name="Neumann-Schaal M."/>
            <person name="Petersen J."/>
        </authorList>
    </citation>
    <scope>NUCLEOTIDE SEQUENCE [LARGE SCALE GENOMIC DNA]</scope>
    <source>
        <strain evidence="14 15">SAG 39.79</strain>
    </source>
</reference>
<comment type="caution">
    <text evidence="14">The sequence shown here is derived from an EMBL/GenBank/DDBJ whole genome shotgun (WGS) entry which is preliminary data.</text>
</comment>
<keyword evidence="7" id="KW-0408">Iron</keyword>
<dbReference type="PROSITE" id="PS52016">
    <property type="entry name" value="TONB_DEPENDENT_REC_3"/>
    <property type="match status" value="1"/>
</dbReference>
<keyword evidence="6" id="KW-0732">Signal</keyword>
<dbReference type="PANTHER" id="PTHR32552:SF68">
    <property type="entry name" value="FERRICHROME OUTER MEMBRANE TRANSPORTER_PHAGE RECEPTOR"/>
    <property type="match status" value="1"/>
</dbReference>
<comment type="subcellular location">
    <subcellularLocation>
        <location evidence="1 12">Cell outer membrane</location>
        <topology evidence="1 12">Multi-pass membrane protein</topology>
    </subcellularLocation>
</comment>
<evidence type="ECO:0000256" key="4">
    <source>
        <dbReference type="ARBA" id="ARBA00022496"/>
    </source>
</evidence>
<evidence type="ECO:0000313" key="14">
    <source>
        <dbReference type="EMBL" id="RUT13065.1"/>
    </source>
</evidence>
<keyword evidence="10 12" id="KW-0472">Membrane</keyword>
<dbReference type="Proteomes" id="UP000282574">
    <property type="component" value="Unassembled WGS sequence"/>
</dbReference>
<dbReference type="Pfam" id="PF00593">
    <property type="entry name" value="TonB_dep_Rec_b-barrel"/>
    <property type="match status" value="1"/>
</dbReference>
<dbReference type="AlphaFoldDB" id="A0AB37UNV6"/>
<feature type="domain" description="TonB-dependent receptor-like beta-barrel" evidence="13">
    <location>
        <begin position="6"/>
        <end position="260"/>
    </location>
</feature>
<keyword evidence="11 12" id="KW-0998">Cell outer membrane</keyword>
<proteinExistence type="inferred from homology"/>
<dbReference type="Gene3D" id="2.40.170.20">
    <property type="entry name" value="TonB-dependent receptor, beta-barrel domain"/>
    <property type="match status" value="1"/>
</dbReference>
<evidence type="ECO:0000256" key="5">
    <source>
        <dbReference type="ARBA" id="ARBA00022692"/>
    </source>
</evidence>
<dbReference type="EMBL" id="RSCK01000009">
    <property type="protein sequence ID" value="RUT13065.1"/>
    <property type="molecule type" value="Genomic_DNA"/>
</dbReference>
<evidence type="ECO:0000256" key="2">
    <source>
        <dbReference type="ARBA" id="ARBA00022448"/>
    </source>
</evidence>
<evidence type="ECO:0000256" key="7">
    <source>
        <dbReference type="ARBA" id="ARBA00023004"/>
    </source>
</evidence>
<protein>
    <recommendedName>
        <fullName evidence="13">TonB-dependent receptor-like beta-barrel domain-containing protein</fullName>
    </recommendedName>
</protein>
<dbReference type="InterPro" id="IPR036942">
    <property type="entry name" value="Beta-barrel_TonB_sf"/>
</dbReference>
<dbReference type="InterPro" id="IPR039426">
    <property type="entry name" value="TonB-dep_rcpt-like"/>
</dbReference>
<evidence type="ECO:0000256" key="11">
    <source>
        <dbReference type="ARBA" id="ARBA00023237"/>
    </source>
</evidence>
<dbReference type="GO" id="GO:0015344">
    <property type="term" value="F:siderophore uptake transmembrane transporter activity"/>
    <property type="evidence" value="ECO:0007669"/>
    <property type="project" value="TreeGrafter"/>
</dbReference>
<keyword evidence="9" id="KW-0798">TonB box</keyword>
<evidence type="ECO:0000256" key="1">
    <source>
        <dbReference type="ARBA" id="ARBA00004571"/>
    </source>
</evidence>
<accession>A0AB37UNV6</accession>
<evidence type="ECO:0000313" key="15">
    <source>
        <dbReference type="Proteomes" id="UP000282574"/>
    </source>
</evidence>
<keyword evidence="4" id="KW-0410">Iron transport</keyword>
<dbReference type="GO" id="GO:0009279">
    <property type="term" value="C:cell outer membrane"/>
    <property type="evidence" value="ECO:0007669"/>
    <property type="project" value="UniProtKB-SubCell"/>
</dbReference>
<dbReference type="SUPFAM" id="SSF56935">
    <property type="entry name" value="Porins"/>
    <property type="match status" value="1"/>
</dbReference>